<dbReference type="Gene3D" id="1.10.10.10">
    <property type="entry name" value="Winged helix-like DNA-binding domain superfamily/Winged helix DNA-binding domain"/>
    <property type="match status" value="1"/>
</dbReference>
<keyword evidence="2" id="KW-0067">ATP-binding</keyword>
<dbReference type="Pfam" id="PF13191">
    <property type="entry name" value="AAA_16"/>
    <property type="match status" value="1"/>
</dbReference>
<feature type="domain" description="HTH luxR-type" evidence="3">
    <location>
        <begin position="841"/>
        <end position="906"/>
    </location>
</feature>
<evidence type="ECO:0000313" key="4">
    <source>
        <dbReference type="EMBL" id="MFI7443009.1"/>
    </source>
</evidence>
<dbReference type="RefSeq" id="WP_397023052.1">
    <property type="nucleotide sequence ID" value="NZ_JBITMB010000005.1"/>
</dbReference>
<dbReference type="PANTHER" id="PTHR16305:SF35">
    <property type="entry name" value="TRANSCRIPTIONAL ACTIVATOR DOMAIN"/>
    <property type="match status" value="1"/>
</dbReference>
<dbReference type="InterPro" id="IPR000792">
    <property type="entry name" value="Tscrpt_reg_LuxR_C"/>
</dbReference>
<protein>
    <submittedName>
        <fullName evidence="4">AAA family ATPase</fullName>
    </submittedName>
</protein>
<keyword evidence="1" id="KW-0547">Nucleotide-binding</keyword>
<dbReference type="InterPro" id="IPR027417">
    <property type="entry name" value="P-loop_NTPase"/>
</dbReference>
<evidence type="ECO:0000259" key="3">
    <source>
        <dbReference type="PROSITE" id="PS50043"/>
    </source>
</evidence>
<dbReference type="PROSITE" id="PS50043">
    <property type="entry name" value="HTH_LUXR_2"/>
    <property type="match status" value="1"/>
</dbReference>
<proteinExistence type="predicted"/>
<dbReference type="InterPro" id="IPR016032">
    <property type="entry name" value="Sig_transdc_resp-reg_C-effctor"/>
</dbReference>
<dbReference type="EMBL" id="JBITMB010000005">
    <property type="protein sequence ID" value="MFI7443009.1"/>
    <property type="molecule type" value="Genomic_DNA"/>
</dbReference>
<sequence>MSEKVGMLYGRPEETATIDRLLQRARNGGSGALVLRGEAGIGKSALLDHAVETAADLRVIRGAGIESESELPFAGLHLLLRGVLDRIDALPDRPAQALRGALGLAAAVESDRFLVGLGVLLLLADLAEERPVLCVVDDAHWLDGASAEALLFAARRLEAEGVVMLFAVREVHAPAFPTPGVAELRLAGLAPEAAARLLDEQARTLPRHVRDQILQEAQGNPLALLELLAAQREGQLVAEPYGAYALSTFSRIQQTFADRIATLPEATQTLLLVAAAEQDGDPATVFGAAERLGAGVSDLEPAEDRRLLGMSGDRLTFRHPLIRTAAYRGATVSARLAVHRALAQVLDGDRRAWHLAFASTGPDEQVAAELERTAESARRRGGHAAVAAAYERAAKLSADPRERGRRLAHAARAAADAGQQERAATLADDAAALITEPVATAEVAKFRAGLADERGNATAAHQLLAESACAVAGRTPELAADLLFSAVEIAWTTGDFTAVRTVADQAHRLRVPGAGRIGELAARITTLNGPGGDVVEAAVAVRLLLDRDLAAGPPGLRGNARIAWWEMLLGDYGAAHDRAVALERESRAQGAIGVLPRALMLLARGQLWAGAHHDARSSATEGVRIAQDTGQTHNLAFLWAVLAQLAAIEGDQERCRQLTAEMTAHGTAPGQARATAIAALLDLGLARHEAALVRLTEAVEGANKLGTVHSLPDLVEVAARTGHRAQAQAAARRYADWADHTAQPWAHAIAARCQALLGAGEDAWERALHLHRQEGDPPFERARTELLYGEWLRRQHRKIDARAPLRSALETFERLGARPWADRGATELRAAGESVTRHAEDSDPLARLTPQELQVVRLAATGLSNRDIGAQLFLSPRTVGYHLYNAYPKLGITSRVELAGLVSGLTSGSGSPR</sequence>
<evidence type="ECO:0000313" key="5">
    <source>
        <dbReference type="Proteomes" id="UP001612928"/>
    </source>
</evidence>
<dbReference type="Proteomes" id="UP001612928">
    <property type="component" value="Unassembled WGS sequence"/>
</dbReference>
<evidence type="ECO:0000256" key="2">
    <source>
        <dbReference type="ARBA" id="ARBA00022840"/>
    </source>
</evidence>
<dbReference type="SUPFAM" id="SSF46894">
    <property type="entry name" value="C-terminal effector domain of the bipartite response regulators"/>
    <property type="match status" value="1"/>
</dbReference>
<dbReference type="Pfam" id="PF00196">
    <property type="entry name" value="GerE"/>
    <property type="match status" value="1"/>
</dbReference>
<name>A0ABW8A8B6_9ACTN</name>
<accession>A0ABW8A8B6</accession>
<reference evidence="4 5" key="1">
    <citation type="submission" date="2024-10" db="EMBL/GenBank/DDBJ databases">
        <title>The Natural Products Discovery Center: Release of the First 8490 Sequenced Strains for Exploring Actinobacteria Biosynthetic Diversity.</title>
        <authorList>
            <person name="Kalkreuter E."/>
            <person name="Kautsar S.A."/>
            <person name="Yang D."/>
            <person name="Bader C.D."/>
            <person name="Teijaro C.N."/>
            <person name="Fluegel L."/>
            <person name="Davis C.M."/>
            <person name="Simpson J.R."/>
            <person name="Lauterbach L."/>
            <person name="Steele A.D."/>
            <person name="Gui C."/>
            <person name="Meng S."/>
            <person name="Li G."/>
            <person name="Viehrig K."/>
            <person name="Ye F."/>
            <person name="Su P."/>
            <person name="Kiefer A.F."/>
            <person name="Nichols A."/>
            <person name="Cepeda A.J."/>
            <person name="Yan W."/>
            <person name="Fan B."/>
            <person name="Jiang Y."/>
            <person name="Adhikari A."/>
            <person name="Zheng C.-J."/>
            <person name="Schuster L."/>
            <person name="Cowan T.M."/>
            <person name="Smanski M.J."/>
            <person name="Chevrette M.G."/>
            <person name="De Carvalho L.P.S."/>
            <person name="Shen B."/>
        </authorList>
    </citation>
    <scope>NUCLEOTIDE SEQUENCE [LARGE SCALE GENOMIC DNA]</scope>
    <source>
        <strain evidence="4 5">NPDC049503</strain>
    </source>
</reference>
<organism evidence="4 5">
    <name type="scientific">Nonomuraea indica</name>
    <dbReference type="NCBI Taxonomy" id="1581193"/>
    <lineage>
        <taxon>Bacteria</taxon>
        <taxon>Bacillati</taxon>
        <taxon>Actinomycetota</taxon>
        <taxon>Actinomycetes</taxon>
        <taxon>Streptosporangiales</taxon>
        <taxon>Streptosporangiaceae</taxon>
        <taxon>Nonomuraea</taxon>
    </lineage>
</organism>
<dbReference type="SUPFAM" id="SSF52540">
    <property type="entry name" value="P-loop containing nucleoside triphosphate hydrolases"/>
    <property type="match status" value="1"/>
</dbReference>
<keyword evidence="5" id="KW-1185">Reference proteome</keyword>
<dbReference type="PROSITE" id="PS00622">
    <property type="entry name" value="HTH_LUXR_1"/>
    <property type="match status" value="1"/>
</dbReference>
<comment type="caution">
    <text evidence="4">The sequence shown here is derived from an EMBL/GenBank/DDBJ whole genome shotgun (WGS) entry which is preliminary data.</text>
</comment>
<dbReference type="InterPro" id="IPR036388">
    <property type="entry name" value="WH-like_DNA-bd_sf"/>
</dbReference>
<gene>
    <name evidence="4" type="ORF">ACIBP5_23820</name>
</gene>
<dbReference type="SMART" id="SM00421">
    <property type="entry name" value="HTH_LUXR"/>
    <property type="match status" value="1"/>
</dbReference>
<dbReference type="PANTHER" id="PTHR16305">
    <property type="entry name" value="TESTICULAR SOLUBLE ADENYLYL CYCLASE"/>
    <property type="match status" value="1"/>
</dbReference>
<dbReference type="PRINTS" id="PR00038">
    <property type="entry name" value="HTHLUXR"/>
</dbReference>
<dbReference type="CDD" id="cd06170">
    <property type="entry name" value="LuxR_C_like"/>
    <property type="match status" value="1"/>
</dbReference>
<evidence type="ECO:0000256" key="1">
    <source>
        <dbReference type="ARBA" id="ARBA00022741"/>
    </source>
</evidence>
<dbReference type="InterPro" id="IPR041664">
    <property type="entry name" value="AAA_16"/>
</dbReference>